<organism evidence="2 3">
    <name type="scientific">Stereocaulon virgatum</name>
    <dbReference type="NCBI Taxonomy" id="373712"/>
    <lineage>
        <taxon>Eukaryota</taxon>
        <taxon>Fungi</taxon>
        <taxon>Dikarya</taxon>
        <taxon>Ascomycota</taxon>
        <taxon>Pezizomycotina</taxon>
        <taxon>Lecanoromycetes</taxon>
        <taxon>OSLEUM clade</taxon>
        <taxon>Lecanoromycetidae</taxon>
        <taxon>Lecanorales</taxon>
        <taxon>Lecanorineae</taxon>
        <taxon>Stereocaulaceae</taxon>
        <taxon>Stereocaulon</taxon>
    </lineage>
</organism>
<protein>
    <submittedName>
        <fullName evidence="2">Uncharacterized protein</fullName>
    </submittedName>
</protein>
<proteinExistence type="predicted"/>
<accession>A0ABR3ZTX3</accession>
<feature type="region of interest" description="Disordered" evidence="1">
    <location>
        <begin position="76"/>
        <end position="106"/>
    </location>
</feature>
<dbReference type="EMBL" id="JBEFKJ010000057">
    <property type="protein sequence ID" value="KAL2036643.1"/>
    <property type="molecule type" value="Genomic_DNA"/>
</dbReference>
<keyword evidence="3" id="KW-1185">Reference proteome</keyword>
<evidence type="ECO:0000313" key="3">
    <source>
        <dbReference type="Proteomes" id="UP001590950"/>
    </source>
</evidence>
<sequence length="125" mass="14106">MATLLKTSTTRAERTARRNCGNIDEKVLWEEMEAAIENSVYLTREEHYNPMTPAQIDALTADLIGAIQRAIDTSTHFSRPSNFNRPGFTEDCKEAKGPGGTPEAYTDNRLARNHKTAVLRKARRR</sequence>
<comment type="caution">
    <text evidence="2">The sequence shown here is derived from an EMBL/GenBank/DDBJ whole genome shotgun (WGS) entry which is preliminary data.</text>
</comment>
<reference evidence="2 3" key="1">
    <citation type="submission" date="2024-09" db="EMBL/GenBank/DDBJ databases">
        <title>Rethinking Asexuality: The Enigmatic Case of Functional Sexual Genes in Lepraria (Stereocaulaceae).</title>
        <authorList>
            <person name="Doellman M."/>
            <person name="Sun Y."/>
            <person name="Barcenas-Pena A."/>
            <person name="Lumbsch H.T."/>
            <person name="Grewe F."/>
        </authorList>
    </citation>
    <scope>NUCLEOTIDE SEQUENCE [LARGE SCALE GENOMIC DNA]</scope>
    <source>
        <strain evidence="2 3">Mercado 3170</strain>
    </source>
</reference>
<name>A0ABR3ZTX3_9LECA</name>
<gene>
    <name evidence="2" type="ORF">N7G274_010593</name>
</gene>
<dbReference type="Proteomes" id="UP001590950">
    <property type="component" value="Unassembled WGS sequence"/>
</dbReference>
<evidence type="ECO:0000256" key="1">
    <source>
        <dbReference type="SAM" id="MobiDB-lite"/>
    </source>
</evidence>
<evidence type="ECO:0000313" key="2">
    <source>
        <dbReference type="EMBL" id="KAL2036643.1"/>
    </source>
</evidence>